<gene>
    <name evidence="1" type="ORF">F131LOC_03803</name>
</gene>
<sequence>MDFAGLAPGYAKLVQWGFYTGLVHSHHKWVDPKFD</sequence>
<protein>
    <submittedName>
        <fullName evidence="1">Uncharacterized protein</fullName>
    </submittedName>
</protein>
<accession>A0A855MGC3</accession>
<reference evidence="1" key="1">
    <citation type="submission" date="2017-12" db="EMBL/GenBank/DDBJ databases">
        <title>First report on the novel genomospecies/subspecies of Pectobacterium carotovorum in Russia.</title>
        <authorList>
            <person name="Shirshikov F.V."/>
            <person name="Miroshnikov K."/>
            <person name="Toshakov S.V."/>
            <person name="Kabanova A.P."/>
            <person name="Barannik A.P."/>
            <person name="Shneider M."/>
            <person name="Ignatov A.N."/>
            <person name="Miroshnikov K.A."/>
        </authorList>
    </citation>
    <scope>NUCLEOTIDE SEQUENCE [LARGE SCALE GENOMIC DNA]</scope>
    <source>
        <strain evidence="1">F131</strain>
    </source>
</reference>
<proteinExistence type="predicted"/>
<evidence type="ECO:0000313" key="1">
    <source>
        <dbReference type="EMBL" id="POY48438.1"/>
    </source>
</evidence>
<name>A0A855MGC3_9GAMM</name>
<dbReference type="EMBL" id="PDVW01000032">
    <property type="protein sequence ID" value="POY48438.1"/>
    <property type="molecule type" value="Genomic_DNA"/>
</dbReference>
<dbReference type="AlphaFoldDB" id="A0A855MGC3"/>
<comment type="caution">
    <text evidence="1">The sequence shown here is derived from an EMBL/GenBank/DDBJ whole genome shotgun (WGS) entry which is preliminary data.</text>
</comment>
<organism evidence="1">
    <name type="scientific">Pectobacterium versatile</name>
    <dbReference type="NCBI Taxonomy" id="2488639"/>
    <lineage>
        <taxon>Bacteria</taxon>
        <taxon>Pseudomonadati</taxon>
        <taxon>Pseudomonadota</taxon>
        <taxon>Gammaproteobacteria</taxon>
        <taxon>Enterobacterales</taxon>
        <taxon>Pectobacteriaceae</taxon>
        <taxon>Pectobacterium</taxon>
    </lineage>
</organism>